<gene>
    <name evidence="1" type="ORF">TVAG_475840</name>
</gene>
<accession>A2DA08</accession>
<dbReference type="KEGG" id="tva:5468214"/>
<evidence type="ECO:0000313" key="1">
    <source>
        <dbReference type="EMBL" id="EAY22656.1"/>
    </source>
</evidence>
<dbReference type="VEuPathDB" id="TrichDB:TVAGG3_0265820"/>
<dbReference type="PANTHER" id="PTHR38045">
    <property type="entry name" value="CHROMOSOME 1, WHOLE GENOME SHOTGUN SEQUENCE"/>
    <property type="match status" value="1"/>
</dbReference>
<reference evidence="1" key="2">
    <citation type="journal article" date="2007" name="Science">
        <title>Draft genome sequence of the sexually transmitted pathogen Trichomonas vaginalis.</title>
        <authorList>
            <person name="Carlton J.M."/>
            <person name="Hirt R.P."/>
            <person name="Silva J.C."/>
            <person name="Delcher A.L."/>
            <person name="Schatz M."/>
            <person name="Zhao Q."/>
            <person name="Wortman J.R."/>
            <person name="Bidwell S.L."/>
            <person name="Alsmark U.C.M."/>
            <person name="Besteiro S."/>
            <person name="Sicheritz-Ponten T."/>
            <person name="Noel C.J."/>
            <person name="Dacks J.B."/>
            <person name="Foster P.G."/>
            <person name="Simillion C."/>
            <person name="Van de Peer Y."/>
            <person name="Miranda-Saavedra D."/>
            <person name="Barton G.J."/>
            <person name="Westrop G.D."/>
            <person name="Mueller S."/>
            <person name="Dessi D."/>
            <person name="Fiori P.L."/>
            <person name="Ren Q."/>
            <person name="Paulsen I."/>
            <person name="Zhang H."/>
            <person name="Bastida-Corcuera F.D."/>
            <person name="Simoes-Barbosa A."/>
            <person name="Brown M.T."/>
            <person name="Hayes R.D."/>
            <person name="Mukherjee M."/>
            <person name="Okumura C.Y."/>
            <person name="Schneider R."/>
            <person name="Smith A.J."/>
            <person name="Vanacova S."/>
            <person name="Villalvazo M."/>
            <person name="Haas B.J."/>
            <person name="Pertea M."/>
            <person name="Feldblyum T.V."/>
            <person name="Utterback T.R."/>
            <person name="Shu C.L."/>
            <person name="Osoegawa K."/>
            <person name="de Jong P.J."/>
            <person name="Hrdy I."/>
            <person name="Horvathova L."/>
            <person name="Zubacova Z."/>
            <person name="Dolezal P."/>
            <person name="Malik S.B."/>
            <person name="Logsdon J.M. Jr."/>
            <person name="Henze K."/>
            <person name="Gupta A."/>
            <person name="Wang C.C."/>
            <person name="Dunne R.L."/>
            <person name="Upcroft J.A."/>
            <person name="Upcroft P."/>
            <person name="White O."/>
            <person name="Salzberg S.L."/>
            <person name="Tang P."/>
            <person name="Chiu C.-H."/>
            <person name="Lee Y.-S."/>
            <person name="Embley T.M."/>
            <person name="Coombs G.H."/>
            <person name="Mottram J.C."/>
            <person name="Tachezy J."/>
            <person name="Fraser-Liggett C.M."/>
            <person name="Johnson P.J."/>
        </authorList>
    </citation>
    <scope>NUCLEOTIDE SEQUENCE [LARGE SCALE GENOMIC DNA]</scope>
    <source>
        <strain evidence="1">G3</strain>
    </source>
</reference>
<dbReference type="InParanoid" id="A2DA08"/>
<dbReference type="VEuPathDB" id="TrichDB:TVAG_475840"/>
<reference evidence="1" key="1">
    <citation type="submission" date="2006-10" db="EMBL/GenBank/DDBJ databases">
        <authorList>
            <person name="Amadeo P."/>
            <person name="Zhao Q."/>
            <person name="Wortman J."/>
            <person name="Fraser-Liggett C."/>
            <person name="Carlton J."/>
        </authorList>
    </citation>
    <scope>NUCLEOTIDE SEQUENCE</scope>
    <source>
        <strain evidence="1">G3</strain>
    </source>
</reference>
<proteinExistence type="predicted"/>
<dbReference type="Proteomes" id="UP000001542">
    <property type="component" value="Unassembled WGS sequence"/>
</dbReference>
<keyword evidence="2" id="KW-1185">Reference proteome</keyword>
<organism evidence="1 2">
    <name type="scientific">Trichomonas vaginalis (strain ATCC PRA-98 / G3)</name>
    <dbReference type="NCBI Taxonomy" id="412133"/>
    <lineage>
        <taxon>Eukaryota</taxon>
        <taxon>Metamonada</taxon>
        <taxon>Parabasalia</taxon>
        <taxon>Trichomonadida</taxon>
        <taxon>Trichomonadidae</taxon>
        <taxon>Trichomonas</taxon>
    </lineage>
</organism>
<dbReference type="RefSeq" id="XP_001583642.1">
    <property type="nucleotide sequence ID" value="XM_001583592.1"/>
</dbReference>
<dbReference type="SMR" id="A2DA08"/>
<name>A2DA08_TRIV3</name>
<evidence type="ECO:0000313" key="2">
    <source>
        <dbReference type="Proteomes" id="UP000001542"/>
    </source>
</evidence>
<dbReference type="EMBL" id="DS113182">
    <property type="protein sequence ID" value="EAY22656.1"/>
    <property type="molecule type" value="Genomic_DNA"/>
</dbReference>
<sequence length="97" mass="10549">MKDNIIGGENPQRMVWTMTTPSNVTVVDAKTVTLTQGTKSCTLKILNPPDGEISVADNVPPHDYDEPSDGSMRVLIKSTVNSAETKQYRVTLTPSSQ</sequence>
<dbReference type="AlphaFoldDB" id="A2DA08"/>
<protein>
    <submittedName>
        <fullName evidence="1">Uncharacterized protein</fullName>
    </submittedName>
</protein>
<dbReference type="PANTHER" id="PTHR38045:SF1">
    <property type="entry name" value="HEPARINASE II_III-LIKE PROTEIN"/>
    <property type="match status" value="1"/>
</dbReference>